<dbReference type="InterPro" id="IPR029045">
    <property type="entry name" value="ClpP/crotonase-like_dom_sf"/>
</dbReference>
<reference evidence="1" key="1">
    <citation type="journal article" date="2014" name="Int. J. Syst. Evol. Microbiol.">
        <title>Complete genome of a new Firmicutes species belonging to the dominant human colonic microbiota ('Ruminococcus bicirculans') reveals two chromosomes and a selective capacity to utilize plant glucans.</title>
        <authorList>
            <consortium name="NISC Comparative Sequencing Program"/>
            <person name="Wegmann U."/>
            <person name="Louis P."/>
            <person name="Goesmann A."/>
            <person name="Henrissat B."/>
            <person name="Duncan S.H."/>
            <person name="Flint H.J."/>
        </authorList>
    </citation>
    <scope>NUCLEOTIDE SEQUENCE</scope>
    <source>
        <strain evidence="1">JCM 10667</strain>
    </source>
</reference>
<dbReference type="Proteomes" id="UP000549343">
    <property type="component" value="Unassembled WGS sequence"/>
</dbReference>
<dbReference type="PANTHER" id="PTHR11941">
    <property type="entry name" value="ENOYL-COA HYDRATASE-RELATED"/>
    <property type="match status" value="1"/>
</dbReference>
<dbReference type="GO" id="GO:0004300">
    <property type="term" value="F:enoyl-CoA hydratase activity"/>
    <property type="evidence" value="ECO:0007669"/>
    <property type="project" value="UniProtKB-EC"/>
</dbReference>
<accession>A0A7W7MZK5</accession>
<organism evidence="2 3">
    <name type="scientific">Actinomadura livida</name>
    <dbReference type="NCBI Taxonomy" id="79909"/>
    <lineage>
        <taxon>Bacteria</taxon>
        <taxon>Bacillati</taxon>
        <taxon>Actinomycetota</taxon>
        <taxon>Actinomycetes</taxon>
        <taxon>Streptosporangiales</taxon>
        <taxon>Thermomonosporaceae</taxon>
        <taxon>Actinomadura</taxon>
    </lineage>
</organism>
<proteinExistence type="predicted"/>
<dbReference type="GO" id="GO:0006635">
    <property type="term" value="P:fatty acid beta-oxidation"/>
    <property type="evidence" value="ECO:0007669"/>
    <property type="project" value="TreeGrafter"/>
</dbReference>
<dbReference type="Gene3D" id="3.90.226.10">
    <property type="entry name" value="2-enoyl-CoA Hydratase, Chain A, domain 1"/>
    <property type="match status" value="1"/>
</dbReference>
<evidence type="ECO:0000313" key="1">
    <source>
        <dbReference type="EMBL" id="GAA0570784.1"/>
    </source>
</evidence>
<keyword evidence="2" id="KW-0456">Lyase</keyword>
<dbReference type="Proteomes" id="UP001501427">
    <property type="component" value="Unassembled WGS sequence"/>
</dbReference>
<dbReference type="InterPro" id="IPR001753">
    <property type="entry name" value="Enoyl-CoA_hydra/iso"/>
</dbReference>
<reference evidence="1" key="4">
    <citation type="submission" date="2023-12" db="EMBL/GenBank/DDBJ databases">
        <authorList>
            <person name="Sun Q."/>
            <person name="Inoue M."/>
        </authorList>
    </citation>
    <scope>NUCLEOTIDE SEQUENCE</scope>
    <source>
        <strain evidence="1">JCM 10667</strain>
    </source>
</reference>
<dbReference type="EMBL" id="JACHMV010000001">
    <property type="protein sequence ID" value="MBB4775940.1"/>
    <property type="molecule type" value="Genomic_DNA"/>
</dbReference>
<dbReference type="EC" id="4.2.1.17" evidence="2"/>
<gene>
    <name evidence="2" type="ORF">F4557_004358</name>
    <name evidence="1" type="ORF">GCM10009546_36920</name>
</gene>
<sequence>MTAYETLLIEEPAPGVRRVTLDRPPVNAVNRVMIRELTEAFGAVADDRDVRAVVLAAAGSRAFCGGIDLKEPPPDPAERTPSELLNPGLAWRTAQHAVRHCPVPVICAIEGAAIGAGFGLIAMCDVLIASTRAAFGLTEINVGLLGGASKALHMVGPYKARSMMFTGELLDAAEMHRLGVVEKVVEPGLAGDEAVRTAASLAGKSPIAMRLLKESILRIEGDAIEQNYRTEWDYTNRLGQFADSREARAAYLEKRAPSWTWT</sequence>
<name>A0A7W7MZK5_9ACTN</name>
<dbReference type="PANTHER" id="PTHR11941:SF54">
    <property type="entry name" value="ENOYL-COA HYDRATASE, MITOCHONDRIAL"/>
    <property type="match status" value="1"/>
</dbReference>
<dbReference type="CDD" id="cd06558">
    <property type="entry name" value="crotonase-like"/>
    <property type="match status" value="1"/>
</dbReference>
<protein>
    <submittedName>
        <fullName evidence="1 2">Enoyl-CoA hydratase</fullName>
        <ecNumber evidence="2">4.2.1.17</ecNumber>
    </submittedName>
</protein>
<dbReference type="Pfam" id="PF00378">
    <property type="entry name" value="ECH_1"/>
    <property type="match status" value="1"/>
</dbReference>
<keyword evidence="4" id="KW-1185">Reference proteome</keyword>
<reference evidence="2 3" key="3">
    <citation type="submission" date="2020-08" db="EMBL/GenBank/DDBJ databases">
        <title>Sequencing the genomes of 1000 actinobacteria strains.</title>
        <authorList>
            <person name="Klenk H.-P."/>
        </authorList>
    </citation>
    <scope>NUCLEOTIDE SEQUENCE [LARGE SCALE GENOMIC DNA]</scope>
    <source>
        <strain evidence="2 3">DSM 44772</strain>
    </source>
</reference>
<comment type="caution">
    <text evidence="2">The sequence shown here is derived from an EMBL/GenBank/DDBJ whole genome shotgun (WGS) entry which is preliminary data.</text>
</comment>
<evidence type="ECO:0000313" key="4">
    <source>
        <dbReference type="Proteomes" id="UP001501427"/>
    </source>
</evidence>
<dbReference type="RefSeq" id="WP_184885540.1">
    <property type="nucleotide sequence ID" value="NZ_BAAAHD010000032.1"/>
</dbReference>
<dbReference type="EMBL" id="BAAAHD010000032">
    <property type="protein sequence ID" value="GAA0570784.1"/>
    <property type="molecule type" value="Genomic_DNA"/>
</dbReference>
<dbReference type="AlphaFoldDB" id="A0A7W7MZK5"/>
<evidence type="ECO:0000313" key="3">
    <source>
        <dbReference type="Proteomes" id="UP000549343"/>
    </source>
</evidence>
<dbReference type="SUPFAM" id="SSF52096">
    <property type="entry name" value="ClpP/crotonase"/>
    <property type="match status" value="1"/>
</dbReference>
<evidence type="ECO:0000313" key="2">
    <source>
        <dbReference type="EMBL" id="MBB4775940.1"/>
    </source>
</evidence>
<reference evidence="4" key="2">
    <citation type="journal article" date="2019" name="Int. J. Syst. Evol. Microbiol.">
        <title>The Global Catalogue of Microorganisms (GCM) 10K type strain sequencing project: providing services to taxonomists for standard genome sequencing and annotation.</title>
        <authorList>
            <consortium name="The Broad Institute Genomics Platform"/>
            <consortium name="The Broad Institute Genome Sequencing Center for Infectious Disease"/>
            <person name="Wu L."/>
            <person name="Ma J."/>
        </authorList>
    </citation>
    <scope>NUCLEOTIDE SEQUENCE [LARGE SCALE GENOMIC DNA]</scope>
    <source>
        <strain evidence="4">JCM 10667</strain>
    </source>
</reference>